<dbReference type="SMART" id="SM00743">
    <property type="entry name" value="Agenet"/>
    <property type="match status" value="2"/>
</dbReference>
<reference evidence="4 5" key="1">
    <citation type="journal article" date="2020" name="Mol. Plant">
        <title>The Chromosome-Based Rubber Tree Genome Provides New Insights into Spurge Genome Evolution and Rubber Biosynthesis.</title>
        <authorList>
            <person name="Liu J."/>
            <person name="Shi C."/>
            <person name="Shi C.C."/>
            <person name="Li W."/>
            <person name="Zhang Q.J."/>
            <person name="Zhang Y."/>
            <person name="Li K."/>
            <person name="Lu H.F."/>
            <person name="Shi C."/>
            <person name="Zhu S.T."/>
            <person name="Xiao Z.Y."/>
            <person name="Nan H."/>
            <person name="Yue Y."/>
            <person name="Zhu X.G."/>
            <person name="Wu Y."/>
            <person name="Hong X.N."/>
            <person name="Fan G.Y."/>
            <person name="Tong Y."/>
            <person name="Zhang D."/>
            <person name="Mao C.L."/>
            <person name="Liu Y.L."/>
            <person name="Hao S.J."/>
            <person name="Liu W.Q."/>
            <person name="Lv M.Q."/>
            <person name="Zhang H.B."/>
            <person name="Liu Y."/>
            <person name="Hu-Tang G.R."/>
            <person name="Wang J.P."/>
            <person name="Wang J.H."/>
            <person name="Sun Y.H."/>
            <person name="Ni S.B."/>
            <person name="Chen W.B."/>
            <person name="Zhang X.C."/>
            <person name="Jiao Y.N."/>
            <person name="Eichler E.E."/>
            <person name="Li G.H."/>
            <person name="Liu X."/>
            <person name="Gao L.Z."/>
        </authorList>
    </citation>
    <scope>NUCLEOTIDE SEQUENCE [LARGE SCALE GENOMIC DNA]</scope>
    <source>
        <strain evidence="5">cv. GT1</strain>
        <tissue evidence="4">Leaf</tissue>
    </source>
</reference>
<evidence type="ECO:0000256" key="2">
    <source>
        <dbReference type="ARBA" id="ARBA00023242"/>
    </source>
</evidence>
<evidence type="ECO:0000256" key="1">
    <source>
        <dbReference type="ARBA" id="ARBA00004123"/>
    </source>
</evidence>
<sequence>MAITRFKKGSKVEVFSKKEVCTGAWLCAEVISGNGHTYSVKYGWFPLTDKPVVERVPRKAIRPCPPPVQGVDHWVSGDLVEVFHNLSWKTARIVKVIGKNNVLVRMLGMSEGLRIHKSHLRVRQCWQDGKWIVVGRGLEISGTPMGKGQPNTLLNHYAGDDYCPVEKRTEIHKPHVVSTKTLKRGSPLGLYDLEAHPVTAQKKRLIGKEGSHHRICSMHPSPTLEKDMVVYPDAILGRNHVLSSFNVATAEFSRVDESGGSDSFLVKPSIPAHTNSCTSSVGSCSSMGDDYQNLSFRFSIPHSNKIEDCYCDAESSSGVDNAKEGRLLSSDARTGVELHRSELSTYCSAIQDLYALGPLRWEDEAKLTNLRQMLHISDDEHLMVLRNLLPANSLLVS</sequence>
<dbReference type="InterPro" id="IPR014002">
    <property type="entry name" value="Agenet_dom_plant"/>
</dbReference>
<dbReference type="InterPro" id="IPR008395">
    <property type="entry name" value="Agenet-like_dom"/>
</dbReference>
<dbReference type="SUPFAM" id="SSF158639">
    <property type="entry name" value="ENT-like"/>
    <property type="match status" value="1"/>
</dbReference>
<dbReference type="Pfam" id="PF05641">
    <property type="entry name" value="Agenet"/>
    <property type="match status" value="1"/>
</dbReference>
<evidence type="ECO:0000259" key="3">
    <source>
        <dbReference type="PROSITE" id="PS51138"/>
    </source>
</evidence>
<name>A0A6A6LSH5_HEVBR</name>
<feature type="domain" description="ENT" evidence="3">
    <location>
        <begin position="334"/>
        <end position="397"/>
    </location>
</feature>
<dbReference type="PROSITE" id="PS51138">
    <property type="entry name" value="ENT"/>
    <property type="match status" value="1"/>
</dbReference>
<dbReference type="InterPro" id="IPR005491">
    <property type="entry name" value="ENT_dom"/>
</dbReference>
<dbReference type="CDD" id="cd20406">
    <property type="entry name" value="Tudor_Agenet_AtDUF_rpt2_4"/>
    <property type="match status" value="1"/>
</dbReference>
<proteinExistence type="predicted"/>
<evidence type="ECO:0000313" key="4">
    <source>
        <dbReference type="EMBL" id="KAF2302549.1"/>
    </source>
</evidence>
<comment type="subcellular location">
    <subcellularLocation>
        <location evidence="1">Nucleus</location>
    </subcellularLocation>
</comment>
<dbReference type="PANTHER" id="PTHR31917">
    <property type="entry name" value="AGENET DOMAIN-CONTAINING PROTEIN-RELATED"/>
    <property type="match status" value="1"/>
</dbReference>
<gene>
    <name evidence="4" type="ORF">GH714_037686</name>
</gene>
<dbReference type="Proteomes" id="UP000467840">
    <property type="component" value="Chromosome 4"/>
</dbReference>
<keyword evidence="2" id="KW-0539">Nucleus</keyword>
<dbReference type="PANTHER" id="PTHR31917:SF5">
    <property type="entry name" value="OS02G0204500 PROTEIN"/>
    <property type="match status" value="1"/>
</dbReference>
<organism evidence="4 5">
    <name type="scientific">Hevea brasiliensis</name>
    <name type="common">Para rubber tree</name>
    <name type="synonym">Siphonia brasiliensis</name>
    <dbReference type="NCBI Taxonomy" id="3981"/>
    <lineage>
        <taxon>Eukaryota</taxon>
        <taxon>Viridiplantae</taxon>
        <taxon>Streptophyta</taxon>
        <taxon>Embryophyta</taxon>
        <taxon>Tracheophyta</taxon>
        <taxon>Spermatophyta</taxon>
        <taxon>Magnoliopsida</taxon>
        <taxon>eudicotyledons</taxon>
        <taxon>Gunneridae</taxon>
        <taxon>Pentapetalae</taxon>
        <taxon>rosids</taxon>
        <taxon>fabids</taxon>
        <taxon>Malpighiales</taxon>
        <taxon>Euphorbiaceae</taxon>
        <taxon>Crotonoideae</taxon>
        <taxon>Micrandreae</taxon>
        <taxon>Hevea</taxon>
    </lineage>
</organism>
<dbReference type="AlphaFoldDB" id="A0A6A6LSH5"/>
<dbReference type="Gene3D" id="1.10.1240.40">
    <property type="entry name" value="ENT domain"/>
    <property type="match status" value="1"/>
</dbReference>
<accession>A0A6A6LSH5</accession>
<keyword evidence="5" id="KW-1185">Reference proteome</keyword>
<protein>
    <recommendedName>
        <fullName evidence="3">ENT domain-containing protein</fullName>
    </recommendedName>
</protein>
<evidence type="ECO:0000313" key="5">
    <source>
        <dbReference type="Proteomes" id="UP000467840"/>
    </source>
</evidence>
<dbReference type="InterPro" id="IPR036142">
    <property type="entry name" value="ENT_dom-like_sf"/>
</dbReference>
<dbReference type="EMBL" id="JAAGAX010000010">
    <property type="protein sequence ID" value="KAF2302549.1"/>
    <property type="molecule type" value="Genomic_DNA"/>
</dbReference>
<comment type="caution">
    <text evidence="4">The sequence shown here is derived from an EMBL/GenBank/DDBJ whole genome shotgun (WGS) entry which is preliminary data.</text>
</comment>
<dbReference type="GO" id="GO:0005634">
    <property type="term" value="C:nucleus"/>
    <property type="evidence" value="ECO:0007669"/>
    <property type="project" value="UniProtKB-SubCell"/>
</dbReference>
<dbReference type="SMART" id="SM01191">
    <property type="entry name" value="ENT"/>
    <property type="match status" value="1"/>
</dbReference>